<dbReference type="AlphaFoldDB" id="A0A8T0G905"/>
<feature type="region of interest" description="Disordered" evidence="1">
    <location>
        <begin position="34"/>
        <end position="54"/>
    </location>
</feature>
<dbReference type="InterPro" id="IPR043459">
    <property type="entry name" value="NFD6/NOXY2-like"/>
</dbReference>
<dbReference type="PANTHER" id="PTHR33156">
    <property type="entry name" value="OS02G0230000 PROTEIN"/>
    <property type="match status" value="1"/>
</dbReference>
<sequence>MACMGRTMSRSLLSTSRSAFRACKTTASEAAAAGMKGRSPCAPSAAPSPSPGSFFQTRRPASYIFRLPGEVACVQSLMPLHSVTASSRLVAQLSTTAGALFQGGLWIIDDS</sequence>
<feature type="compositionally biased region" description="Low complexity" evidence="1">
    <location>
        <begin position="34"/>
        <end position="53"/>
    </location>
</feature>
<proteinExistence type="predicted"/>
<organism evidence="2 3">
    <name type="scientific">Ceratodon purpureus</name>
    <name type="common">Fire moss</name>
    <name type="synonym">Dicranum purpureum</name>
    <dbReference type="NCBI Taxonomy" id="3225"/>
    <lineage>
        <taxon>Eukaryota</taxon>
        <taxon>Viridiplantae</taxon>
        <taxon>Streptophyta</taxon>
        <taxon>Embryophyta</taxon>
        <taxon>Bryophyta</taxon>
        <taxon>Bryophytina</taxon>
        <taxon>Bryopsida</taxon>
        <taxon>Dicranidae</taxon>
        <taxon>Pseudoditrichales</taxon>
        <taxon>Ditrichaceae</taxon>
        <taxon>Ceratodon</taxon>
    </lineage>
</organism>
<accession>A0A8T0G905</accession>
<dbReference type="Proteomes" id="UP000822688">
    <property type="component" value="Chromosome 12"/>
</dbReference>
<reference evidence="2" key="1">
    <citation type="submission" date="2020-06" db="EMBL/GenBank/DDBJ databases">
        <title>WGS assembly of Ceratodon purpureus strain R40.</title>
        <authorList>
            <person name="Carey S.B."/>
            <person name="Jenkins J."/>
            <person name="Shu S."/>
            <person name="Lovell J.T."/>
            <person name="Sreedasyam A."/>
            <person name="Maumus F."/>
            <person name="Tiley G.P."/>
            <person name="Fernandez-Pozo N."/>
            <person name="Barry K."/>
            <person name="Chen C."/>
            <person name="Wang M."/>
            <person name="Lipzen A."/>
            <person name="Daum C."/>
            <person name="Saski C.A."/>
            <person name="Payton A.C."/>
            <person name="Mcbreen J.C."/>
            <person name="Conrad R.E."/>
            <person name="Kollar L.M."/>
            <person name="Olsson S."/>
            <person name="Huttunen S."/>
            <person name="Landis J.B."/>
            <person name="Wickett N.J."/>
            <person name="Johnson M.G."/>
            <person name="Rensing S.A."/>
            <person name="Grimwood J."/>
            <person name="Schmutz J."/>
            <person name="Mcdaniel S.F."/>
        </authorList>
    </citation>
    <scope>NUCLEOTIDE SEQUENCE</scope>
    <source>
        <strain evidence="2">R40</strain>
    </source>
</reference>
<evidence type="ECO:0000313" key="2">
    <source>
        <dbReference type="EMBL" id="KAG0554947.1"/>
    </source>
</evidence>
<evidence type="ECO:0000256" key="1">
    <source>
        <dbReference type="SAM" id="MobiDB-lite"/>
    </source>
</evidence>
<dbReference type="PANTHER" id="PTHR33156:SF2">
    <property type="entry name" value="OS01G0738000 PROTEIN"/>
    <property type="match status" value="1"/>
</dbReference>
<dbReference type="EMBL" id="CM026433">
    <property type="protein sequence ID" value="KAG0554947.1"/>
    <property type="molecule type" value="Genomic_DNA"/>
</dbReference>
<name>A0A8T0G905_CERPU</name>
<protein>
    <submittedName>
        <fullName evidence="2">Uncharacterized protein</fullName>
    </submittedName>
</protein>
<comment type="caution">
    <text evidence="2">The sequence shown here is derived from an EMBL/GenBank/DDBJ whole genome shotgun (WGS) entry which is preliminary data.</text>
</comment>
<evidence type="ECO:0000313" key="3">
    <source>
        <dbReference type="Proteomes" id="UP000822688"/>
    </source>
</evidence>
<gene>
    <name evidence="2" type="ORF">KC19_12G132100</name>
</gene>
<keyword evidence="3" id="KW-1185">Reference proteome</keyword>